<evidence type="ECO:0000313" key="5">
    <source>
        <dbReference type="Proteomes" id="UP001597368"/>
    </source>
</evidence>
<keyword evidence="1" id="KW-0805">Transcription regulation</keyword>
<dbReference type="Pfam" id="PF12833">
    <property type="entry name" value="HTH_18"/>
    <property type="match status" value="1"/>
</dbReference>
<dbReference type="SMART" id="SM00342">
    <property type="entry name" value="HTH_ARAC"/>
    <property type="match status" value="1"/>
</dbReference>
<dbReference type="Proteomes" id="UP001597368">
    <property type="component" value="Unassembled WGS sequence"/>
</dbReference>
<name>A0ABW4SND0_9ACTN</name>
<dbReference type="PANTHER" id="PTHR43130">
    <property type="entry name" value="ARAC-FAMILY TRANSCRIPTIONAL REGULATOR"/>
    <property type="match status" value="1"/>
</dbReference>
<dbReference type="InterPro" id="IPR029062">
    <property type="entry name" value="Class_I_gatase-like"/>
</dbReference>
<reference evidence="5" key="1">
    <citation type="journal article" date="2019" name="Int. J. Syst. Evol. Microbiol.">
        <title>The Global Catalogue of Microorganisms (GCM) 10K type strain sequencing project: providing services to taxonomists for standard genome sequencing and annotation.</title>
        <authorList>
            <consortium name="The Broad Institute Genomics Platform"/>
            <consortium name="The Broad Institute Genome Sequencing Center for Infectious Disease"/>
            <person name="Wu L."/>
            <person name="Ma J."/>
        </authorList>
    </citation>
    <scope>NUCLEOTIDE SEQUENCE [LARGE SCALE GENOMIC DNA]</scope>
    <source>
        <strain evidence="5">ICMP 6774ER</strain>
    </source>
</reference>
<comment type="caution">
    <text evidence="4">The sequence shown here is derived from an EMBL/GenBank/DDBJ whole genome shotgun (WGS) entry which is preliminary data.</text>
</comment>
<evidence type="ECO:0000259" key="3">
    <source>
        <dbReference type="PROSITE" id="PS01124"/>
    </source>
</evidence>
<evidence type="ECO:0000313" key="4">
    <source>
        <dbReference type="EMBL" id="MFD1930101.1"/>
    </source>
</evidence>
<dbReference type="PROSITE" id="PS01124">
    <property type="entry name" value="HTH_ARAC_FAMILY_2"/>
    <property type="match status" value="1"/>
</dbReference>
<protein>
    <submittedName>
        <fullName evidence="4">GlxA family transcriptional regulator</fullName>
    </submittedName>
</protein>
<dbReference type="Gene3D" id="1.10.10.60">
    <property type="entry name" value="Homeodomain-like"/>
    <property type="match status" value="2"/>
</dbReference>
<proteinExistence type="predicted"/>
<dbReference type="EMBL" id="JBHUFV010000003">
    <property type="protein sequence ID" value="MFD1930101.1"/>
    <property type="molecule type" value="Genomic_DNA"/>
</dbReference>
<dbReference type="InterPro" id="IPR018060">
    <property type="entry name" value="HTH_AraC"/>
</dbReference>
<dbReference type="Pfam" id="PF01965">
    <property type="entry name" value="DJ-1_PfpI"/>
    <property type="match status" value="1"/>
</dbReference>
<feature type="domain" description="HTH araC/xylS-type" evidence="3">
    <location>
        <begin position="215"/>
        <end position="316"/>
    </location>
</feature>
<dbReference type="Gene3D" id="3.40.50.880">
    <property type="match status" value="1"/>
</dbReference>
<keyword evidence="2" id="KW-0804">Transcription</keyword>
<organism evidence="4 5">
    <name type="scientific">Nonomuraea mangrovi</name>
    <dbReference type="NCBI Taxonomy" id="2316207"/>
    <lineage>
        <taxon>Bacteria</taxon>
        <taxon>Bacillati</taxon>
        <taxon>Actinomycetota</taxon>
        <taxon>Actinomycetes</taxon>
        <taxon>Streptosporangiales</taxon>
        <taxon>Streptosporangiaceae</taxon>
        <taxon>Nonomuraea</taxon>
    </lineage>
</organism>
<dbReference type="InterPro" id="IPR052158">
    <property type="entry name" value="INH-QAR"/>
</dbReference>
<dbReference type="InterPro" id="IPR002818">
    <property type="entry name" value="DJ-1/PfpI"/>
</dbReference>
<dbReference type="RefSeq" id="WP_379568192.1">
    <property type="nucleotide sequence ID" value="NZ_JBHUFV010000003.1"/>
</dbReference>
<dbReference type="PANTHER" id="PTHR43130:SF3">
    <property type="entry name" value="HTH-TYPE TRANSCRIPTIONAL REGULATOR RV1931C"/>
    <property type="match status" value="1"/>
</dbReference>
<gene>
    <name evidence="4" type="ORF">ACFSKW_01280</name>
</gene>
<dbReference type="SUPFAM" id="SSF46689">
    <property type="entry name" value="Homeodomain-like"/>
    <property type="match status" value="2"/>
</dbReference>
<keyword evidence="5" id="KW-1185">Reference proteome</keyword>
<dbReference type="CDD" id="cd03137">
    <property type="entry name" value="GATase1_AraC_1"/>
    <property type="match status" value="1"/>
</dbReference>
<evidence type="ECO:0000256" key="2">
    <source>
        <dbReference type="ARBA" id="ARBA00023163"/>
    </source>
</evidence>
<dbReference type="SUPFAM" id="SSF52317">
    <property type="entry name" value="Class I glutamine amidotransferase-like"/>
    <property type="match status" value="1"/>
</dbReference>
<evidence type="ECO:0000256" key="1">
    <source>
        <dbReference type="ARBA" id="ARBA00023015"/>
    </source>
</evidence>
<dbReference type="InterPro" id="IPR009057">
    <property type="entry name" value="Homeodomain-like_sf"/>
</dbReference>
<sequence length="327" mass="34999">MGRAGRAVVVVVYDGVRLLDVTGPLEVFTVANEHGADYRPVLASPGGRDIVTSGGFRMGADVAMEDLDESVHVLLVPGSPDVAATAADQPLLEQVRRLSHKAEQVASVCAGAFVLAAAGLLDGHRAATHWDLAERLAHDYPKINVDGDAIFVRDGKVVTSAGISSGIDLTLGLVEADHGADLARTVAKHLVVFMQRPGGQSQFSVRLNPPAQRCEPLRTALDAVILDPAGDHSLEAMAERAGVSVRQLTRLFRQELDTTPARYVEQARMERAKNLLETGDQPLDVVARRSGFGSPETMRRAFVRELGVPPVAYRARFRTTGDGCPTS</sequence>
<accession>A0ABW4SND0</accession>